<comment type="caution">
    <text evidence="1">The sequence shown here is derived from an EMBL/GenBank/DDBJ whole genome shotgun (WGS) entry which is preliminary data.</text>
</comment>
<name>X1PWJ3_9ZZZZ</name>
<evidence type="ECO:0000313" key="1">
    <source>
        <dbReference type="EMBL" id="GAI43225.1"/>
    </source>
</evidence>
<protein>
    <submittedName>
        <fullName evidence="1">Uncharacterized protein</fullName>
    </submittedName>
</protein>
<dbReference type="AlphaFoldDB" id="X1PWJ3"/>
<proteinExistence type="predicted"/>
<gene>
    <name evidence="1" type="ORF">S06H3_41156</name>
</gene>
<accession>X1PWJ3</accession>
<organism evidence="1">
    <name type="scientific">marine sediment metagenome</name>
    <dbReference type="NCBI Taxonomy" id="412755"/>
    <lineage>
        <taxon>unclassified sequences</taxon>
        <taxon>metagenomes</taxon>
        <taxon>ecological metagenomes</taxon>
    </lineage>
</organism>
<sequence length="51" mass="5308">MPMTMEADLRGTIIPAEVRLTPISRAGTISSNCHCSVIGKPGIPGLMGLLT</sequence>
<reference evidence="1" key="1">
    <citation type="journal article" date="2014" name="Front. Microbiol.">
        <title>High frequency of phylogenetically diverse reductive dehalogenase-homologous genes in deep subseafloor sedimentary metagenomes.</title>
        <authorList>
            <person name="Kawai M."/>
            <person name="Futagami T."/>
            <person name="Toyoda A."/>
            <person name="Takaki Y."/>
            <person name="Nishi S."/>
            <person name="Hori S."/>
            <person name="Arai W."/>
            <person name="Tsubouchi T."/>
            <person name="Morono Y."/>
            <person name="Uchiyama I."/>
            <person name="Ito T."/>
            <person name="Fujiyama A."/>
            <person name="Inagaki F."/>
            <person name="Takami H."/>
        </authorList>
    </citation>
    <scope>NUCLEOTIDE SEQUENCE</scope>
    <source>
        <strain evidence="1">Expedition CK06-06</strain>
    </source>
</reference>
<dbReference type="EMBL" id="BARV01025328">
    <property type="protein sequence ID" value="GAI43225.1"/>
    <property type="molecule type" value="Genomic_DNA"/>
</dbReference>